<evidence type="ECO:0000259" key="6">
    <source>
        <dbReference type="Pfam" id="PF14759"/>
    </source>
</evidence>
<keyword evidence="3" id="KW-0274">FAD</keyword>
<dbReference type="OrthoDB" id="7809559at2"/>
<feature type="domain" description="FAD/NAD(P)-binding" evidence="5">
    <location>
        <begin position="4"/>
        <end position="297"/>
    </location>
</feature>
<dbReference type="PRINTS" id="PR00368">
    <property type="entry name" value="FADPNR"/>
</dbReference>
<proteinExistence type="predicted"/>
<dbReference type="GO" id="GO:0005737">
    <property type="term" value="C:cytoplasm"/>
    <property type="evidence" value="ECO:0007669"/>
    <property type="project" value="TreeGrafter"/>
</dbReference>
<protein>
    <submittedName>
        <fullName evidence="7">Rubredoxin reductase</fullName>
    </submittedName>
</protein>
<keyword evidence="2" id="KW-0285">Flavoprotein</keyword>
<dbReference type="SUPFAM" id="SSF55424">
    <property type="entry name" value="FAD/NAD-linked reductases, dimerisation (C-terminal) domain"/>
    <property type="match status" value="1"/>
</dbReference>
<evidence type="ECO:0000313" key="7">
    <source>
        <dbReference type="EMBL" id="PJE37592.1"/>
    </source>
</evidence>
<evidence type="ECO:0000259" key="5">
    <source>
        <dbReference type="Pfam" id="PF07992"/>
    </source>
</evidence>
<dbReference type="InterPro" id="IPR023753">
    <property type="entry name" value="FAD/NAD-binding_dom"/>
</dbReference>
<comment type="caution">
    <text evidence="7">The sequence shown here is derived from an EMBL/GenBank/DDBJ whole genome shotgun (WGS) entry which is preliminary data.</text>
</comment>
<reference evidence="7 8" key="1">
    <citation type="journal article" date="2018" name="Int. J. Syst. Evol. Microbiol.">
        <title>Pseudooceanicola lipolyticus sp. nov., a marine alphaproteobacterium, reclassification of Oceanicola flagellatus as Pseudooceanicola flagellatus comb. nov. and emended description of the genus Pseudooceanicola.</title>
        <authorList>
            <person name="Huang M.-M."/>
            <person name="Guo L.-L."/>
            <person name="Wu Y.-H."/>
            <person name="Lai Q.-L."/>
            <person name="Shao Z.-Z."/>
            <person name="Wang C.-S."/>
            <person name="Wu M."/>
            <person name="Xu X.-W."/>
        </authorList>
    </citation>
    <scope>NUCLEOTIDE SEQUENCE [LARGE SCALE GENOMIC DNA]</scope>
    <source>
        <strain evidence="7 8">157</strain>
    </source>
</reference>
<dbReference type="InterPro" id="IPR050446">
    <property type="entry name" value="FAD-oxidoreductase/Apoptosis"/>
</dbReference>
<organism evidence="7 8">
    <name type="scientific">Pseudooceanicola lipolyticus</name>
    <dbReference type="NCBI Taxonomy" id="2029104"/>
    <lineage>
        <taxon>Bacteria</taxon>
        <taxon>Pseudomonadati</taxon>
        <taxon>Pseudomonadota</taxon>
        <taxon>Alphaproteobacteria</taxon>
        <taxon>Rhodobacterales</taxon>
        <taxon>Paracoccaceae</taxon>
        <taxon>Pseudooceanicola</taxon>
    </lineage>
</organism>
<evidence type="ECO:0000313" key="8">
    <source>
        <dbReference type="Proteomes" id="UP000231553"/>
    </source>
</evidence>
<dbReference type="InterPro" id="IPR028202">
    <property type="entry name" value="Reductase_C"/>
</dbReference>
<dbReference type="Proteomes" id="UP000231553">
    <property type="component" value="Unassembled WGS sequence"/>
</dbReference>
<dbReference type="EMBL" id="PGTB01000012">
    <property type="protein sequence ID" value="PJE37592.1"/>
    <property type="molecule type" value="Genomic_DNA"/>
</dbReference>
<dbReference type="InterPro" id="IPR016156">
    <property type="entry name" value="FAD/NAD-linked_Rdtase_dimer_sf"/>
</dbReference>
<evidence type="ECO:0000256" key="4">
    <source>
        <dbReference type="ARBA" id="ARBA00023002"/>
    </source>
</evidence>
<feature type="domain" description="Reductase C-terminal" evidence="6">
    <location>
        <begin position="316"/>
        <end position="389"/>
    </location>
</feature>
<dbReference type="InterPro" id="IPR036188">
    <property type="entry name" value="FAD/NAD-bd_sf"/>
</dbReference>
<dbReference type="PANTHER" id="PTHR43557">
    <property type="entry name" value="APOPTOSIS-INDUCING FACTOR 1"/>
    <property type="match status" value="1"/>
</dbReference>
<name>A0A2M8J488_9RHOB</name>
<sequence length="406" mass="42119">MAGIVIIGAGHGGTQLAISLREEGYTAPINLISADPDHPYHKPPLSKSFMKAPDVALQPLRAPQVFADQDINLGLGVSVEMVDRPGQTVRLSGGETCAYDKLVFATGTVARKLAVPGHDLNGVFTLRTAEDARALRTALPDAARVVVIGGGFIGLEAAAMLSARGLAVSVVELAPRLLGRAASATLASVVEGTLIETGVEVLTVAKIEGIEGTAGQVDAVRLEDRTLPADLVIVGVGALPVVGLAEEAGLTIDNGIVADAYLATSDPDIYALGDCASFPMGGSRLRLESVQNATDQARTLAKTLAGMPTEYSAVPWFWSDIGAMKLQIAGLSAGADAEVTSVTAEGRLKSIYHLRGGRLIAVETINSTGEHMLARQMLAAGFTPPEDLMRQGDPRALKAAFQGLTA</sequence>
<keyword evidence="8" id="KW-1185">Reference proteome</keyword>
<dbReference type="Gene3D" id="3.30.390.30">
    <property type="match status" value="1"/>
</dbReference>
<dbReference type="Pfam" id="PF07992">
    <property type="entry name" value="Pyr_redox_2"/>
    <property type="match status" value="1"/>
</dbReference>
<dbReference type="Gene3D" id="3.50.50.60">
    <property type="entry name" value="FAD/NAD(P)-binding domain"/>
    <property type="match status" value="2"/>
</dbReference>
<comment type="cofactor">
    <cofactor evidence="1">
        <name>FAD</name>
        <dbReference type="ChEBI" id="CHEBI:57692"/>
    </cofactor>
</comment>
<dbReference type="Pfam" id="PF14759">
    <property type="entry name" value="Reductase_C"/>
    <property type="match status" value="1"/>
</dbReference>
<keyword evidence="4" id="KW-0560">Oxidoreductase</keyword>
<dbReference type="PANTHER" id="PTHR43557:SF2">
    <property type="entry name" value="RIESKE DOMAIN-CONTAINING PROTEIN-RELATED"/>
    <property type="match status" value="1"/>
</dbReference>
<dbReference type="AlphaFoldDB" id="A0A2M8J488"/>
<gene>
    <name evidence="7" type="ORF">CVM52_06240</name>
</gene>
<evidence type="ECO:0000256" key="3">
    <source>
        <dbReference type="ARBA" id="ARBA00022827"/>
    </source>
</evidence>
<accession>A0A2M8J488</accession>
<dbReference type="SUPFAM" id="SSF51905">
    <property type="entry name" value="FAD/NAD(P)-binding domain"/>
    <property type="match status" value="2"/>
</dbReference>
<dbReference type="GO" id="GO:0016651">
    <property type="term" value="F:oxidoreductase activity, acting on NAD(P)H"/>
    <property type="evidence" value="ECO:0007669"/>
    <property type="project" value="TreeGrafter"/>
</dbReference>
<evidence type="ECO:0000256" key="1">
    <source>
        <dbReference type="ARBA" id="ARBA00001974"/>
    </source>
</evidence>
<dbReference type="RefSeq" id="WP_100161647.1">
    <property type="nucleotide sequence ID" value="NZ_PGTB01000012.1"/>
</dbReference>
<dbReference type="PRINTS" id="PR00411">
    <property type="entry name" value="PNDRDTASEI"/>
</dbReference>
<evidence type="ECO:0000256" key="2">
    <source>
        <dbReference type="ARBA" id="ARBA00022630"/>
    </source>
</evidence>